<evidence type="ECO:0000256" key="6">
    <source>
        <dbReference type="ARBA" id="ARBA00022827"/>
    </source>
</evidence>
<dbReference type="Gene3D" id="3.50.50.60">
    <property type="entry name" value="FAD/NAD(P)-binding domain"/>
    <property type="match status" value="2"/>
</dbReference>
<dbReference type="OrthoDB" id="5046242at2759"/>
<evidence type="ECO:0000256" key="7">
    <source>
        <dbReference type="ARBA" id="ARBA00023002"/>
    </source>
</evidence>
<evidence type="ECO:0000256" key="4">
    <source>
        <dbReference type="ARBA" id="ARBA00022490"/>
    </source>
</evidence>
<keyword evidence="5" id="KW-0285">Flavoprotein</keyword>
<dbReference type="InterPro" id="IPR050281">
    <property type="entry name" value="Flavin_monoamine_oxidase"/>
</dbReference>
<evidence type="ECO:0000256" key="1">
    <source>
        <dbReference type="ARBA" id="ARBA00001974"/>
    </source>
</evidence>
<accession>A0A814CIV5</accession>
<evidence type="ECO:0000256" key="2">
    <source>
        <dbReference type="ARBA" id="ARBA00004496"/>
    </source>
</evidence>
<comment type="cofactor">
    <cofactor evidence="1">
        <name>FAD</name>
        <dbReference type="ChEBI" id="CHEBI:57692"/>
    </cofactor>
</comment>
<dbReference type="GO" id="GO:0005737">
    <property type="term" value="C:cytoplasm"/>
    <property type="evidence" value="ECO:0007669"/>
    <property type="project" value="UniProtKB-SubCell"/>
</dbReference>
<feature type="domain" description="Amine oxidase" evidence="8">
    <location>
        <begin position="17"/>
        <end position="548"/>
    </location>
</feature>
<dbReference type="Gene3D" id="3.90.660.10">
    <property type="match status" value="1"/>
</dbReference>
<reference evidence="9" key="1">
    <citation type="submission" date="2021-02" db="EMBL/GenBank/DDBJ databases">
        <authorList>
            <person name="Nowell W R."/>
        </authorList>
    </citation>
    <scope>NUCLEOTIDE SEQUENCE</scope>
    <source>
        <strain evidence="9">Ploen Becks lab</strain>
    </source>
</reference>
<dbReference type="EMBL" id="CAJNOC010002571">
    <property type="protein sequence ID" value="CAF0940686.1"/>
    <property type="molecule type" value="Genomic_DNA"/>
</dbReference>
<keyword evidence="6" id="KW-0274">FAD</keyword>
<dbReference type="Pfam" id="PF01593">
    <property type="entry name" value="Amino_oxidase"/>
    <property type="match status" value="1"/>
</dbReference>
<proteinExistence type="inferred from homology"/>
<keyword evidence="7" id="KW-0560">Oxidoreductase</keyword>
<keyword evidence="4" id="KW-0963">Cytoplasm</keyword>
<gene>
    <name evidence="9" type="ORF">OXX778_LOCUS13411</name>
</gene>
<dbReference type="Proteomes" id="UP000663879">
    <property type="component" value="Unassembled WGS sequence"/>
</dbReference>
<dbReference type="GO" id="GO:0046592">
    <property type="term" value="F:polyamine oxidase activity"/>
    <property type="evidence" value="ECO:0007669"/>
    <property type="project" value="TreeGrafter"/>
</dbReference>
<protein>
    <recommendedName>
        <fullName evidence="8">Amine oxidase domain-containing protein</fullName>
    </recommendedName>
</protein>
<comment type="subcellular location">
    <subcellularLocation>
        <location evidence="2">Cytoplasm</location>
    </subcellularLocation>
</comment>
<comment type="similarity">
    <text evidence="3">Belongs to the flavin monoamine oxidase family.</text>
</comment>
<sequence length="557" mass="64347">MNHQIIHVKTVIIGAGMAGISASINLLENNYKDFLVFEALERIGGRVCTYKTDKGYFELGAQWIHGQNGNPLYEIAKKNNLLQPGFENLLQNPVAPKIDEKNLEFPVEKFKNRTLLQNLNLKTDRDTTLFVTQNGQKISLEFAQSVYDTITKIILSAELLNLDQKSHVDNRVGDYLYDKFCEIVRNEMGKNLLEHKPEDFSDFDLKRLLNGLFLQRARRENIRTGCYNIFDVSLKNFSCYKEFPGHSYVELKHGFGPVIDALIHKHKNDFYTRVHTKHFLKKIILSPDLVDSECYQRPNLHSVYANSKNKAVVIICDASNPQRPRDFVIVCDQVLCTMSLGYMKENFNNIIEPLCLMPEEKRLAVSRLGFGCTNKIFLLYNEPFWNDKMSLVNLVWLPDDLNFRLDKLNHRNDTRKLWYEDMVKFEVVHSHPNAISGWMAGNVDFEQLDDQTIATKCTENLRKFLNDQNIPEPKSIIRTKWHSNRYSRGSYSHMPLGSSPDDFDAMARPIPNEQNPIVMFAGEATIKDLFSTIHGAFLTGVRESERILRKNRTSPRL</sequence>
<keyword evidence="10" id="KW-1185">Reference proteome</keyword>
<dbReference type="SUPFAM" id="SSF51905">
    <property type="entry name" value="FAD/NAD(P)-binding domain"/>
    <property type="match status" value="1"/>
</dbReference>
<organism evidence="9 10">
    <name type="scientific">Brachionus calyciflorus</name>
    <dbReference type="NCBI Taxonomy" id="104777"/>
    <lineage>
        <taxon>Eukaryota</taxon>
        <taxon>Metazoa</taxon>
        <taxon>Spiralia</taxon>
        <taxon>Gnathifera</taxon>
        <taxon>Rotifera</taxon>
        <taxon>Eurotatoria</taxon>
        <taxon>Monogononta</taxon>
        <taxon>Pseudotrocha</taxon>
        <taxon>Ploima</taxon>
        <taxon>Brachionidae</taxon>
        <taxon>Brachionus</taxon>
    </lineage>
</organism>
<evidence type="ECO:0000256" key="5">
    <source>
        <dbReference type="ARBA" id="ARBA00022630"/>
    </source>
</evidence>
<dbReference type="InterPro" id="IPR036188">
    <property type="entry name" value="FAD/NAD-bd_sf"/>
</dbReference>
<comment type="caution">
    <text evidence="9">The sequence shown here is derived from an EMBL/GenBank/DDBJ whole genome shotgun (WGS) entry which is preliminary data.</text>
</comment>
<dbReference type="InterPro" id="IPR002937">
    <property type="entry name" value="Amino_oxidase"/>
</dbReference>
<dbReference type="PANTHER" id="PTHR10742">
    <property type="entry name" value="FLAVIN MONOAMINE OXIDASE"/>
    <property type="match status" value="1"/>
</dbReference>
<evidence type="ECO:0000313" key="10">
    <source>
        <dbReference type="Proteomes" id="UP000663879"/>
    </source>
</evidence>
<dbReference type="AlphaFoldDB" id="A0A814CIV5"/>
<evidence type="ECO:0000256" key="3">
    <source>
        <dbReference type="ARBA" id="ARBA00005995"/>
    </source>
</evidence>
<evidence type="ECO:0000313" key="9">
    <source>
        <dbReference type="EMBL" id="CAF0940686.1"/>
    </source>
</evidence>
<dbReference type="SUPFAM" id="SSF54373">
    <property type="entry name" value="FAD-linked reductases, C-terminal domain"/>
    <property type="match status" value="1"/>
</dbReference>
<dbReference type="PANTHER" id="PTHR10742:SF405">
    <property type="entry name" value="PEROXISOMAL N(1)-ACETYL-SPERMINE_SPERMIDINE OXIDASE"/>
    <property type="match status" value="1"/>
</dbReference>
<name>A0A814CIV5_9BILA</name>
<evidence type="ECO:0000259" key="8">
    <source>
        <dbReference type="Pfam" id="PF01593"/>
    </source>
</evidence>